<accession>A0A835P9C1</accession>
<dbReference type="OrthoDB" id="2011723at2759"/>
<feature type="compositionally biased region" description="Basic and acidic residues" evidence="1">
    <location>
        <begin position="75"/>
        <end position="87"/>
    </location>
</feature>
<comment type="caution">
    <text evidence="2">The sequence shown here is derived from an EMBL/GenBank/DDBJ whole genome shotgun (WGS) entry which is preliminary data.</text>
</comment>
<proteinExistence type="predicted"/>
<dbReference type="AlphaFoldDB" id="A0A835P9C1"/>
<feature type="compositionally biased region" description="Acidic residues" evidence="1">
    <location>
        <begin position="44"/>
        <end position="56"/>
    </location>
</feature>
<protein>
    <submittedName>
        <fullName evidence="2">Uncharacterized protein</fullName>
    </submittedName>
</protein>
<name>A0A835P9C1_VANPL</name>
<gene>
    <name evidence="2" type="ORF">HPP92_028064</name>
</gene>
<reference evidence="2 3" key="1">
    <citation type="journal article" date="2020" name="Nat. Food">
        <title>A phased Vanilla planifolia genome enables genetic improvement of flavour and production.</title>
        <authorList>
            <person name="Hasing T."/>
            <person name="Tang H."/>
            <person name="Brym M."/>
            <person name="Khazi F."/>
            <person name="Huang T."/>
            <person name="Chambers A.H."/>
        </authorList>
    </citation>
    <scope>NUCLEOTIDE SEQUENCE [LARGE SCALE GENOMIC DNA]</scope>
    <source>
        <tissue evidence="2">Leaf</tissue>
    </source>
</reference>
<sequence length="146" mass="16126">MEPGGEVPLGDASVEAKEGESQRRRRERKDSIVSTTELLRPEERDADECDGAAGDETESKGGESAKSSATEDGEEGRRFGFGRERTQDLPGSPSFRFYFADSVEEPTTMVGPARSMLKRESCEFKAPKKEKGKRFMALPKVMSLNN</sequence>
<dbReference type="Proteomes" id="UP000636800">
    <property type="component" value="Unassembled WGS sequence"/>
</dbReference>
<feature type="region of interest" description="Disordered" evidence="1">
    <location>
        <begin position="1"/>
        <end position="93"/>
    </location>
</feature>
<evidence type="ECO:0000313" key="3">
    <source>
        <dbReference type="Proteomes" id="UP000636800"/>
    </source>
</evidence>
<evidence type="ECO:0000256" key="1">
    <source>
        <dbReference type="SAM" id="MobiDB-lite"/>
    </source>
</evidence>
<evidence type="ECO:0000313" key="2">
    <source>
        <dbReference type="EMBL" id="KAG0447989.1"/>
    </source>
</evidence>
<organism evidence="2 3">
    <name type="scientific">Vanilla planifolia</name>
    <name type="common">Vanilla</name>
    <dbReference type="NCBI Taxonomy" id="51239"/>
    <lineage>
        <taxon>Eukaryota</taxon>
        <taxon>Viridiplantae</taxon>
        <taxon>Streptophyta</taxon>
        <taxon>Embryophyta</taxon>
        <taxon>Tracheophyta</taxon>
        <taxon>Spermatophyta</taxon>
        <taxon>Magnoliopsida</taxon>
        <taxon>Liliopsida</taxon>
        <taxon>Asparagales</taxon>
        <taxon>Orchidaceae</taxon>
        <taxon>Vanilloideae</taxon>
        <taxon>Vanilleae</taxon>
        <taxon>Vanilla</taxon>
    </lineage>
</organism>
<keyword evidence="3" id="KW-1185">Reference proteome</keyword>
<dbReference type="EMBL" id="JADCNL010000392">
    <property type="protein sequence ID" value="KAG0447989.1"/>
    <property type="molecule type" value="Genomic_DNA"/>
</dbReference>